<proteinExistence type="predicted"/>
<evidence type="ECO:0000313" key="2">
    <source>
        <dbReference type="Proteomes" id="UP001417504"/>
    </source>
</evidence>
<reference evidence="1 2" key="1">
    <citation type="submission" date="2024-01" db="EMBL/GenBank/DDBJ databases">
        <title>Genome assemblies of Stephania.</title>
        <authorList>
            <person name="Yang L."/>
        </authorList>
    </citation>
    <scope>NUCLEOTIDE SEQUENCE [LARGE SCALE GENOMIC DNA]</scope>
    <source>
        <strain evidence="1">QJT</strain>
        <tissue evidence="1">Leaf</tissue>
    </source>
</reference>
<name>A0AAP0NJE6_9MAGN</name>
<evidence type="ECO:0000313" key="1">
    <source>
        <dbReference type="EMBL" id="KAK9109358.1"/>
    </source>
</evidence>
<dbReference type="EMBL" id="JBBNAE010000007">
    <property type="protein sequence ID" value="KAK9109358.1"/>
    <property type="molecule type" value="Genomic_DNA"/>
</dbReference>
<gene>
    <name evidence="1" type="ORF">Sjap_017418</name>
</gene>
<dbReference type="PANTHER" id="PTHR31366:SF2">
    <property type="entry name" value="UPF0739 PROTEIN C1ORF74"/>
    <property type="match status" value="1"/>
</dbReference>
<keyword evidence="2" id="KW-1185">Reference proteome</keyword>
<dbReference type="InterPro" id="IPR027850">
    <property type="entry name" value="DUF4504"/>
</dbReference>
<sequence length="137" mass="15828">MEVEQLEEALRVINILALCTGLRPLVMVDYGGKMPKLQEHLCSVVKLSQKESAILEPLRVMVIDDMIYIFIMLREFIYSEIHTIMDALKPIRLDLTCTSFVFFCKGHIADVVYNLTTKSLHLFKILISRFQDYEALS</sequence>
<protein>
    <submittedName>
        <fullName evidence="1">Uncharacterized protein</fullName>
    </submittedName>
</protein>
<organism evidence="1 2">
    <name type="scientific">Stephania japonica</name>
    <dbReference type="NCBI Taxonomy" id="461633"/>
    <lineage>
        <taxon>Eukaryota</taxon>
        <taxon>Viridiplantae</taxon>
        <taxon>Streptophyta</taxon>
        <taxon>Embryophyta</taxon>
        <taxon>Tracheophyta</taxon>
        <taxon>Spermatophyta</taxon>
        <taxon>Magnoliopsida</taxon>
        <taxon>Ranunculales</taxon>
        <taxon>Menispermaceae</taxon>
        <taxon>Menispermoideae</taxon>
        <taxon>Cissampelideae</taxon>
        <taxon>Stephania</taxon>
    </lineage>
</organism>
<dbReference type="Proteomes" id="UP001417504">
    <property type="component" value="Unassembled WGS sequence"/>
</dbReference>
<comment type="caution">
    <text evidence="1">The sequence shown here is derived from an EMBL/GenBank/DDBJ whole genome shotgun (WGS) entry which is preliminary data.</text>
</comment>
<dbReference type="Pfam" id="PF14953">
    <property type="entry name" value="DUF4504"/>
    <property type="match status" value="1"/>
</dbReference>
<dbReference type="AlphaFoldDB" id="A0AAP0NJE6"/>
<dbReference type="PANTHER" id="PTHR31366">
    <property type="entry name" value="UPF0739 PROTEIN C1ORF74"/>
    <property type="match status" value="1"/>
</dbReference>
<accession>A0AAP0NJE6</accession>